<dbReference type="Gene3D" id="2.170.150.80">
    <property type="entry name" value="NAC domain"/>
    <property type="match status" value="1"/>
</dbReference>
<organism evidence="7 8">
    <name type="scientific">Acer yangbiense</name>
    <dbReference type="NCBI Taxonomy" id="1000413"/>
    <lineage>
        <taxon>Eukaryota</taxon>
        <taxon>Viridiplantae</taxon>
        <taxon>Streptophyta</taxon>
        <taxon>Embryophyta</taxon>
        <taxon>Tracheophyta</taxon>
        <taxon>Spermatophyta</taxon>
        <taxon>Magnoliopsida</taxon>
        <taxon>eudicotyledons</taxon>
        <taxon>Gunneridae</taxon>
        <taxon>Pentapetalae</taxon>
        <taxon>rosids</taxon>
        <taxon>malvids</taxon>
        <taxon>Sapindales</taxon>
        <taxon>Sapindaceae</taxon>
        <taxon>Hippocastanoideae</taxon>
        <taxon>Acereae</taxon>
        <taxon>Acer</taxon>
    </lineage>
</organism>
<protein>
    <recommendedName>
        <fullName evidence="6">NAC domain-containing protein</fullName>
    </recommendedName>
</protein>
<dbReference type="AlphaFoldDB" id="A0A5C7INV0"/>
<dbReference type="PANTHER" id="PTHR31989">
    <property type="entry name" value="NAC DOMAIN-CONTAINING PROTEIN 82-RELATED"/>
    <property type="match status" value="1"/>
</dbReference>
<keyword evidence="5" id="KW-0539">Nucleus</keyword>
<sequence length="208" mass="24288">MALPPLYDTLIRDCDLYGDLEPWQIWDFYKDDGEEEDMFFFTQLKKKSLNGSRINRKVGLGSGSWQSEDSTNKVPPGELETKLGFKKRFRYENKASQEHDGAWIMHEYSLDSSSLEPRQPNDYVLCRMIRRNVKAGKKIKNKLNEDGAKIMTQESTGQQINMDNIEQILANVRTLKQHYATNLIPQFHPNDPLLHYFQSENQVEEEQP</sequence>
<evidence type="ECO:0000313" key="8">
    <source>
        <dbReference type="Proteomes" id="UP000323000"/>
    </source>
</evidence>
<proteinExistence type="predicted"/>
<dbReference type="EMBL" id="VAHF01000002">
    <property type="protein sequence ID" value="TXG70122.1"/>
    <property type="molecule type" value="Genomic_DNA"/>
</dbReference>
<comment type="subcellular location">
    <subcellularLocation>
        <location evidence="1">Nucleus</location>
    </subcellularLocation>
</comment>
<gene>
    <name evidence="7" type="ORF">EZV62_005057</name>
</gene>
<reference evidence="8" key="1">
    <citation type="journal article" date="2019" name="Gigascience">
        <title>De novo genome assembly of the endangered Acer yangbiense, a plant species with extremely small populations endemic to Yunnan Province, China.</title>
        <authorList>
            <person name="Yang J."/>
            <person name="Wariss H.M."/>
            <person name="Tao L."/>
            <person name="Zhang R."/>
            <person name="Yun Q."/>
            <person name="Hollingsworth P."/>
            <person name="Dao Z."/>
            <person name="Luo G."/>
            <person name="Guo H."/>
            <person name="Ma Y."/>
            <person name="Sun W."/>
        </authorList>
    </citation>
    <scope>NUCLEOTIDE SEQUENCE [LARGE SCALE GENOMIC DNA]</scope>
    <source>
        <strain evidence="8">cv. Malutang</strain>
    </source>
</reference>
<evidence type="ECO:0000256" key="1">
    <source>
        <dbReference type="ARBA" id="ARBA00004123"/>
    </source>
</evidence>
<evidence type="ECO:0000256" key="5">
    <source>
        <dbReference type="ARBA" id="ARBA00023242"/>
    </source>
</evidence>
<dbReference type="GO" id="GO:0005634">
    <property type="term" value="C:nucleus"/>
    <property type="evidence" value="ECO:0007669"/>
    <property type="project" value="UniProtKB-SubCell"/>
</dbReference>
<keyword evidence="3" id="KW-0238">DNA-binding</keyword>
<evidence type="ECO:0000256" key="4">
    <source>
        <dbReference type="ARBA" id="ARBA00023163"/>
    </source>
</evidence>
<accession>A0A5C7INV0</accession>
<dbReference type="PROSITE" id="PS51005">
    <property type="entry name" value="NAC"/>
    <property type="match status" value="1"/>
</dbReference>
<dbReference type="Proteomes" id="UP000323000">
    <property type="component" value="Chromosome 2"/>
</dbReference>
<keyword evidence="4" id="KW-0804">Transcription</keyword>
<comment type="caution">
    <text evidence="7">The sequence shown here is derived from an EMBL/GenBank/DDBJ whole genome shotgun (WGS) entry which is preliminary data.</text>
</comment>
<keyword evidence="2" id="KW-0805">Transcription regulation</keyword>
<dbReference type="Pfam" id="PF02365">
    <property type="entry name" value="NAM"/>
    <property type="match status" value="1"/>
</dbReference>
<evidence type="ECO:0000259" key="6">
    <source>
        <dbReference type="PROSITE" id="PS51005"/>
    </source>
</evidence>
<name>A0A5C7INV0_9ROSI</name>
<dbReference type="InterPro" id="IPR003441">
    <property type="entry name" value="NAC-dom"/>
</dbReference>
<dbReference type="GO" id="GO:0006355">
    <property type="term" value="P:regulation of DNA-templated transcription"/>
    <property type="evidence" value="ECO:0007669"/>
    <property type="project" value="InterPro"/>
</dbReference>
<evidence type="ECO:0000256" key="2">
    <source>
        <dbReference type="ARBA" id="ARBA00023015"/>
    </source>
</evidence>
<keyword evidence="8" id="KW-1185">Reference proteome</keyword>
<dbReference type="OrthoDB" id="774757at2759"/>
<evidence type="ECO:0000313" key="7">
    <source>
        <dbReference type="EMBL" id="TXG70122.1"/>
    </source>
</evidence>
<feature type="domain" description="NAC" evidence="6">
    <location>
        <begin position="1"/>
        <end position="131"/>
    </location>
</feature>
<dbReference type="GO" id="GO:0003677">
    <property type="term" value="F:DNA binding"/>
    <property type="evidence" value="ECO:0007669"/>
    <property type="project" value="UniProtKB-KW"/>
</dbReference>
<evidence type="ECO:0000256" key="3">
    <source>
        <dbReference type="ARBA" id="ARBA00023125"/>
    </source>
</evidence>
<dbReference type="InterPro" id="IPR036093">
    <property type="entry name" value="NAC_dom_sf"/>
</dbReference>
<dbReference type="SUPFAM" id="SSF101941">
    <property type="entry name" value="NAC domain"/>
    <property type="match status" value="1"/>
</dbReference>